<reference evidence="4" key="1">
    <citation type="submission" date="2016-11" db="UniProtKB">
        <authorList>
            <consortium name="WormBaseParasite"/>
        </authorList>
    </citation>
    <scope>IDENTIFICATION</scope>
</reference>
<accession>A0A1I8FRI3</accession>
<dbReference type="AlphaFoldDB" id="A0A1I8FRI3"/>
<feature type="compositionally biased region" description="Polar residues" evidence="1">
    <location>
        <begin position="126"/>
        <end position="142"/>
    </location>
</feature>
<keyword evidence="2" id="KW-0472">Membrane</keyword>
<organism evidence="3 4">
    <name type="scientific">Macrostomum lignano</name>
    <dbReference type="NCBI Taxonomy" id="282301"/>
    <lineage>
        <taxon>Eukaryota</taxon>
        <taxon>Metazoa</taxon>
        <taxon>Spiralia</taxon>
        <taxon>Lophotrochozoa</taxon>
        <taxon>Platyhelminthes</taxon>
        <taxon>Rhabditophora</taxon>
        <taxon>Macrostomorpha</taxon>
        <taxon>Macrostomida</taxon>
        <taxon>Macrostomidae</taxon>
        <taxon>Macrostomum</taxon>
    </lineage>
</organism>
<proteinExistence type="predicted"/>
<protein>
    <submittedName>
        <fullName evidence="4">Secreted protein</fullName>
    </submittedName>
</protein>
<keyword evidence="3" id="KW-1185">Reference proteome</keyword>
<keyword evidence="2" id="KW-0812">Transmembrane</keyword>
<feature type="transmembrane region" description="Helical" evidence="2">
    <location>
        <begin position="71"/>
        <end position="95"/>
    </location>
</feature>
<evidence type="ECO:0000256" key="1">
    <source>
        <dbReference type="SAM" id="MobiDB-lite"/>
    </source>
</evidence>
<name>A0A1I8FRI3_9PLAT</name>
<dbReference type="WBParaSite" id="maker-unitig_45937-snap-gene-0.4-mRNA-1">
    <property type="protein sequence ID" value="maker-unitig_45937-snap-gene-0.4-mRNA-1"/>
    <property type="gene ID" value="maker-unitig_45937-snap-gene-0.4"/>
</dbReference>
<evidence type="ECO:0000256" key="2">
    <source>
        <dbReference type="SAM" id="Phobius"/>
    </source>
</evidence>
<evidence type="ECO:0000313" key="4">
    <source>
        <dbReference type="WBParaSite" id="maker-unitig_45937-snap-gene-0.4-mRNA-1"/>
    </source>
</evidence>
<dbReference type="Proteomes" id="UP000095280">
    <property type="component" value="Unplaced"/>
</dbReference>
<feature type="region of interest" description="Disordered" evidence="1">
    <location>
        <begin position="107"/>
        <end position="182"/>
    </location>
</feature>
<sequence>DVRRADGYEGLLVSLSRRVAGRPLRARGPVRAASLRPAAGLQSWRRRQRLLHLPAGGDCETPPPGISLMDWLVPTLIALGVALVLAGAIIGAVMLRSRLRAKKLVTPVNAESDSVEQRGAQEMTERPTSSQQGSERAENTAQDADIEEVETAIDGSTDAGGGGWARGAPPCPSSRRGTRTRR</sequence>
<keyword evidence="2" id="KW-1133">Transmembrane helix</keyword>
<evidence type="ECO:0000313" key="3">
    <source>
        <dbReference type="Proteomes" id="UP000095280"/>
    </source>
</evidence>